<dbReference type="STRING" id="5539.A0A3E2HNW2"/>
<evidence type="ECO:0000313" key="8">
    <source>
        <dbReference type="EMBL" id="RFU35058.1"/>
    </source>
</evidence>
<feature type="compositionally biased region" description="Basic and acidic residues" evidence="5">
    <location>
        <begin position="549"/>
        <end position="559"/>
    </location>
</feature>
<dbReference type="Proteomes" id="UP000258309">
    <property type="component" value="Unassembled WGS sequence"/>
</dbReference>
<feature type="transmembrane region" description="Helical" evidence="6">
    <location>
        <begin position="415"/>
        <end position="435"/>
    </location>
</feature>
<comment type="caution">
    <text evidence="8">The sequence shown here is derived from an EMBL/GenBank/DDBJ whole genome shotgun (WGS) entry which is preliminary data.</text>
</comment>
<dbReference type="GO" id="GO:0005886">
    <property type="term" value="C:plasma membrane"/>
    <property type="evidence" value="ECO:0007669"/>
    <property type="project" value="TreeGrafter"/>
</dbReference>
<evidence type="ECO:0000256" key="1">
    <source>
        <dbReference type="ARBA" id="ARBA00004141"/>
    </source>
</evidence>
<proteinExistence type="predicted"/>
<feature type="transmembrane region" description="Helical" evidence="6">
    <location>
        <begin position="141"/>
        <end position="160"/>
    </location>
</feature>
<keyword evidence="9" id="KW-1185">Reference proteome</keyword>
<dbReference type="SUPFAM" id="SSF103473">
    <property type="entry name" value="MFS general substrate transporter"/>
    <property type="match status" value="1"/>
</dbReference>
<evidence type="ECO:0000256" key="5">
    <source>
        <dbReference type="SAM" id="MobiDB-lite"/>
    </source>
</evidence>
<evidence type="ECO:0000256" key="3">
    <source>
        <dbReference type="ARBA" id="ARBA00022989"/>
    </source>
</evidence>
<accession>A0A3E2HNW2</accession>
<keyword evidence="4 6" id="KW-0472">Membrane</keyword>
<feature type="region of interest" description="Disordered" evidence="5">
    <location>
        <begin position="534"/>
        <end position="559"/>
    </location>
</feature>
<dbReference type="FunFam" id="1.20.1250.20:FF:000011">
    <property type="entry name" value="MFS multidrug transporter, putative"/>
    <property type="match status" value="1"/>
</dbReference>
<evidence type="ECO:0000256" key="2">
    <source>
        <dbReference type="ARBA" id="ARBA00022692"/>
    </source>
</evidence>
<feature type="transmembrane region" description="Helical" evidence="6">
    <location>
        <begin position="197"/>
        <end position="216"/>
    </location>
</feature>
<dbReference type="OMA" id="ALACFPF"/>
<gene>
    <name evidence="8" type="ORF">B7463_g1276</name>
</gene>
<keyword evidence="2 6" id="KW-0812">Transmembrane</keyword>
<dbReference type="CDD" id="cd17323">
    <property type="entry name" value="MFS_Tpo1_MDR_like"/>
    <property type="match status" value="1"/>
</dbReference>
<dbReference type="InterPro" id="IPR011701">
    <property type="entry name" value="MFS"/>
</dbReference>
<feature type="region of interest" description="Disordered" evidence="5">
    <location>
        <begin position="1"/>
        <end position="44"/>
    </location>
</feature>
<feature type="transmembrane region" description="Helical" evidence="6">
    <location>
        <begin position="488"/>
        <end position="512"/>
    </location>
</feature>
<dbReference type="Pfam" id="PF07690">
    <property type="entry name" value="MFS_1"/>
    <property type="match status" value="1"/>
</dbReference>
<feature type="domain" description="Major facilitator superfamily (MFS) profile" evidence="7">
    <location>
        <begin position="106"/>
        <end position="559"/>
    </location>
</feature>
<comment type="subcellular location">
    <subcellularLocation>
        <location evidence="1">Membrane</location>
        <topology evidence="1">Multi-pass membrane protein</topology>
    </subcellularLocation>
</comment>
<feature type="transmembrane region" description="Helical" evidence="6">
    <location>
        <begin position="336"/>
        <end position="362"/>
    </location>
</feature>
<dbReference type="Gene3D" id="1.20.1250.20">
    <property type="entry name" value="MFS general substrate transporter like domains"/>
    <property type="match status" value="1"/>
</dbReference>
<feature type="non-terminal residue" evidence="8">
    <location>
        <position position="559"/>
    </location>
</feature>
<keyword evidence="3 6" id="KW-1133">Transmembrane helix</keyword>
<organism evidence="8 9">
    <name type="scientific">Scytalidium lignicola</name>
    <name type="common">Hyphomycete</name>
    <dbReference type="NCBI Taxonomy" id="5539"/>
    <lineage>
        <taxon>Eukaryota</taxon>
        <taxon>Fungi</taxon>
        <taxon>Dikarya</taxon>
        <taxon>Ascomycota</taxon>
        <taxon>Pezizomycotina</taxon>
        <taxon>Leotiomycetes</taxon>
        <taxon>Leotiomycetes incertae sedis</taxon>
        <taxon>Scytalidium</taxon>
    </lineage>
</organism>
<feature type="compositionally biased region" description="Polar residues" evidence="5">
    <location>
        <begin position="1"/>
        <end position="11"/>
    </location>
</feature>
<name>A0A3E2HNW2_SCYLI</name>
<dbReference type="PANTHER" id="PTHR23502:SF184">
    <property type="entry name" value="MAJOR FACILITATOR SUPERFAMILY (MFS) PROFILE DOMAIN-CONTAINING PROTEIN"/>
    <property type="match status" value="1"/>
</dbReference>
<dbReference type="OrthoDB" id="446368at2759"/>
<evidence type="ECO:0000256" key="6">
    <source>
        <dbReference type="SAM" id="Phobius"/>
    </source>
</evidence>
<feature type="transmembrane region" description="Helical" evidence="6">
    <location>
        <begin position="260"/>
        <end position="280"/>
    </location>
</feature>
<dbReference type="PROSITE" id="PS50850">
    <property type="entry name" value="MFS"/>
    <property type="match status" value="1"/>
</dbReference>
<feature type="transmembrane region" description="Helical" evidence="6">
    <location>
        <begin position="172"/>
        <end position="190"/>
    </location>
</feature>
<feature type="non-terminal residue" evidence="8">
    <location>
        <position position="1"/>
    </location>
</feature>
<dbReference type="PANTHER" id="PTHR23502">
    <property type="entry name" value="MAJOR FACILITATOR SUPERFAMILY"/>
    <property type="match status" value="1"/>
</dbReference>
<evidence type="ECO:0000259" key="7">
    <source>
        <dbReference type="PROSITE" id="PS50850"/>
    </source>
</evidence>
<feature type="transmembrane region" description="Helical" evidence="6">
    <location>
        <begin position="101"/>
        <end position="120"/>
    </location>
</feature>
<dbReference type="InterPro" id="IPR036259">
    <property type="entry name" value="MFS_trans_sf"/>
</dbReference>
<evidence type="ECO:0000256" key="4">
    <source>
        <dbReference type="ARBA" id="ARBA00023136"/>
    </source>
</evidence>
<feature type="transmembrane region" description="Helical" evidence="6">
    <location>
        <begin position="228"/>
        <end position="248"/>
    </location>
</feature>
<dbReference type="EMBL" id="NCSJ02000013">
    <property type="protein sequence ID" value="RFU35058.1"/>
    <property type="molecule type" value="Genomic_DNA"/>
</dbReference>
<sequence>MSDSENISYAPTLTEKGLVEKTSDNENGSNSQEKIETGEDLDSNDIDWSQYTPKRLPWRLNNTDVAALIAQDYRGSGTEDDPYRVSWLKEDPEDPKQYTPLYRWSITLLAASMTLAVSLSSSAYSGAIEHFIIDFGCSEEVAILGLSLMVLGYAMGPLLWGPLSELYGRRYPFIGSFAIYTLWMAVTCAAKNIGTVVVFRFLAGVFGSSSLVIPGGEIADMFPAEIRGLGIAFFCAAPFLGPSLGPLIGGFLGDAGGWKWVIGLLAIYAAILTALGAVLLPETYPPVLLRRRAAMLTKITGKRYLSVIDADHPQSVRELVQTALIRPWVLLIFEPIVLITTIYMSCIYGTLYLCFAAFPIVFQEGRKWNAGVGGLAFMGIFVGLMIGVTVAAFDNGRYVRLLRKNNGFPPPECRLPPAIFGGGAVVIGLVWLAAADSPSIHWIVPILATVPFAFGLVLVFLCLGNYLVDSYVVYAASVFAGNGVNIGIHWGVAVPAFIAAGCFPFPILFYIYGSKIRKSCKYAAEAARILHQMSSGGKVEQPSENEEVKEEKTQDAEAV</sequence>
<dbReference type="InterPro" id="IPR020846">
    <property type="entry name" value="MFS_dom"/>
</dbReference>
<protein>
    <recommendedName>
        <fullName evidence="7">Major facilitator superfamily (MFS) profile domain-containing protein</fullName>
    </recommendedName>
</protein>
<reference evidence="8 9" key="1">
    <citation type="submission" date="2018-05" db="EMBL/GenBank/DDBJ databases">
        <title>Draft genome sequence of Scytalidium lignicola DSM 105466, a ubiquitous saprotrophic fungus.</title>
        <authorList>
            <person name="Buettner E."/>
            <person name="Gebauer A.M."/>
            <person name="Hofrichter M."/>
            <person name="Liers C."/>
            <person name="Kellner H."/>
        </authorList>
    </citation>
    <scope>NUCLEOTIDE SEQUENCE [LARGE SCALE GENOMIC DNA]</scope>
    <source>
        <strain evidence="8 9">DSM 105466</strain>
    </source>
</reference>
<feature type="transmembrane region" description="Helical" evidence="6">
    <location>
        <begin position="442"/>
        <end position="468"/>
    </location>
</feature>
<dbReference type="AlphaFoldDB" id="A0A3E2HNW2"/>
<feature type="transmembrane region" description="Helical" evidence="6">
    <location>
        <begin position="374"/>
        <end position="393"/>
    </location>
</feature>
<evidence type="ECO:0000313" key="9">
    <source>
        <dbReference type="Proteomes" id="UP000258309"/>
    </source>
</evidence>
<dbReference type="GO" id="GO:0022857">
    <property type="term" value="F:transmembrane transporter activity"/>
    <property type="evidence" value="ECO:0007669"/>
    <property type="project" value="InterPro"/>
</dbReference>